<organism evidence="3 4">
    <name type="scientific">Oceanobacillus piezotolerans</name>
    <dbReference type="NCBI Taxonomy" id="2448030"/>
    <lineage>
        <taxon>Bacteria</taxon>
        <taxon>Bacillati</taxon>
        <taxon>Bacillota</taxon>
        <taxon>Bacilli</taxon>
        <taxon>Bacillales</taxon>
        <taxon>Bacillaceae</taxon>
        <taxon>Oceanobacillus</taxon>
    </lineage>
</organism>
<evidence type="ECO:0000256" key="1">
    <source>
        <dbReference type="SAM" id="MobiDB-lite"/>
    </source>
</evidence>
<evidence type="ECO:0000256" key="2">
    <source>
        <dbReference type="SAM" id="Phobius"/>
    </source>
</evidence>
<name>A0A498DH16_9BACI</name>
<protein>
    <submittedName>
        <fullName evidence="3">Uncharacterized protein</fullName>
    </submittedName>
</protein>
<proteinExistence type="predicted"/>
<dbReference type="PROSITE" id="PS51257">
    <property type="entry name" value="PROKAR_LIPOPROTEIN"/>
    <property type="match status" value="1"/>
</dbReference>
<accession>A0A498DH16</accession>
<evidence type="ECO:0000313" key="4">
    <source>
        <dbReference type="Proteomes" id="UP000270219"/>
    </source>
</evidence>
<keyword evidence="2" id="KW-1133">Transmembrane helix</keyword>
<feature type="region of interest" description="Disordered" evidence="1">
    <location>
        <begin position="35"/>
        <end position="59"/>
    </location>
</feature>
<dbReference type="EMBL" id="RCHR01000004">
    <property type="protein sequence ID" value="RLL43952.1"/>
    <property type="molecule type" value="Genomic_DNA"/>
</dbReference>
<evidence type="ECO:0000313" key="3">
    <source>
        <dbReference type="EMBL" id="RLL43952.1"/>
    </source>
</evidence>
<gene>
    <name evidence="3" type="ORF">D8M04_13740</name>
</gene>
<sequence length="157" mass="17620">MRRICLKKVLILLFIIIMLMIIIITACTEDEVSEPVEVEQNDSPEQGTVEPTQEERNEQLKEEAIEADFEKINGNEVEEGTKLKASGEITNIFPEDLRGGDFMLSVEESENENGVYHVVDMKTEKIPIEEGQVVTAYGVYDGKDESGMPIIIATIIE</sequence>
<keyword evidence="2" id="KW-0472">Membrane</keyword>
<keyword evidence="2" id="KW-0812">Transmembrane</keyword>
<dbReference type="Proteomes" id="UP000270219">
    <property type="component" value="Unassembled WGS sequence"/>
</dbReference>
<comment type="caution">
    <text evidence="3">The sequence shown here is derived from an EMBL/GenBank/DDBJ whole genome shotgun (WGS) entry which is preliminary data.</text>
</comment>
<reference evidence="3 4" key="1">
    <citation type="submission" date="2018-10" db="EMBL/GenBank/DDBJ databases">
        <title>Oceanobacillus sp. YLB-02 draft genome.</title>
        <authorList>
            <person name="Yu L."/>
        </authorList>
    </citation>
    <scope>NUCLEOTIDE SEQUENCE [LARGE SCALE GENOMIC DNA]</scope>
    <source>
        <strain evidence="3 4">YLB-02</strain>
    </source>
</reference>
<keyword evidence="4" id="KW-1185">Reference proteome</keyword>
<feature type="transmembrane region" description="Helical" evidence="2">
    <location>
        <begin position="9"/>
        <end position="26"/>
    </location>
</feature>
<dbReference type="AlphaFoldDB" id="A0A498DH16"/>